<proteinExistence type="predicted"/>
<evidence type="ECO:0000313" key="3">
    <source>
        <dbReference type="Proteomes" id="UP000001072"/>
    </source>
</evidence>
<dbReference type="HOGENOM" id="CLU_044497_0_0_1"/>
<dbReference type="Proteomes" id="UP000001072">
    <property type="component" value="Unassembled WGS sequence"/>
</dbReference>
<feature type="region of interest" description="Disordered" evidence="1">
    <location>
        <begin position="1"/>
        <end position="70"/>
    </location>
</feature>
<reference evidence="3" key="1">
    <citation type="journal article" date="2011" name="Proc. Natl. Acad. Sci. U.S.A.">
        <title>Obligate biotrophy features unraveled by the genomic analysis of rust fungi.</title>
        <authorList>
            <person name="Duplessis S."/>
            <person name="Cuomo C.A."/>
            <person name="Lin Y.-C."/>
            <person name="Aerts A."/>
            <person name="Tisserant E."/>
            <person name="Veneault-Fourrey C."/>
            <person name="Joly D.L."/>
            <person name="Hacquard S."/>
            <person name="Amselem J."/>
            <person name="Cantarel B.L."/>
            <person name="Chiu R."/>
            <person name="Coutinho P.M."/>
            <person name="Feau N."/>
            <person name="Field M."/>
            <person name="Frey P."/>
            <person name="Gelhaye E."/>
            <person name="Goldberg J."/>
            <person name="Grabherr M.G."/>
            <person name="Kodira C.D."/>
            <person name="Kohler A."/>
            <person name="Kuees U."/>
            <person name="Lindquist E.A."/>
            <person name="Lucas S.M."/>
            <person name="Mago R."/>
            <person name="Mauceli E."/>
            <person name="Morin E."/>
            <person name="Murat C."/>
            <person name="Pangilinan J.L."/>
            <person name="Park R."/>
            <person name="Pearson M."/>
            <person name="Quesneville H."/>
            <person name="Rouhier N."/>
            <person name="Sakthikumar S."/>
            <person name="Salamov A.A."/>
            <person name="Schmutz J."/>
            <person name="Selles B."/>
            <person name="Shapiro H."/>
            <person name="Tanguay P."/>
            <person name="Tuskan G.A."/>
            <person name="Henrissat B."/>
            <person name="Van de Peer Y."/>
            <person name="Rouze P."/>
            <person name="Ellis J.G."/>
            <person name="Dodds P.N."/>
            <person name="Schein J.E."/>
            <person name="Zhong S."/>
            <person name="Hamelin R.C."/>
            <person name="Grigoriev I.V."/>
            <person name="Szabo L.J."/>
            <person name="Martin F."/>
        </authorList>
    </citation>
    <scope>NUCLEOTIDE SEQUENCE [LARGE SCALE GENOMIC DNA]</scope>
    <source>
        <strain evidence="3">98AG31 / pathotype 3-4-7</strain>
    </source>
</reference>
<name>F4RU43_MELLP</name>
<evidence type="ECO:0000313" key="2">
    <source>
        <dbReference type="EMBL" id="EGG04147.1"/>
    </source>
</evidence>
<feature type="region of interest" description="Disordered" evidence="1">
    <location>
        <begin position="464"/>
        <end position="483"/>
    </location>
</feature>
<dbReference type="InParanoid" id="F4RU43"/>
<dbReference type="GeneID" id="18935268"/>
<keyword evidence="3" id="KW-1185">Reference proteome</keyword>
<evidence type="ECO:0000256" key="1">
    <source>
        <dbReference type="SAM" id="MobiDB-lite"/>
    </source>
</evidence>
<feature type="compositionally biased region" description="Basic residues" evidence="1">
    <location>
        <begin position="53"/>
        <end position="69"/>
    </location>
</feature>
<feature type="region of interest" description="Disordered" evidence="1">
    <location>
        <begin position="111"/>
        <end position="134"/>
    </location>
</feature>
<dbReference type="RefSeq" id="XP_007412608.1">
    <property type="nucleotide sequence ID" value="XM_007412546.1"/>
</dbReference>
<feature type="compositionally biased region" description="Basic and acidic residues" evidence="1">
    <location>
        <begin position="14"/>
        <end position="34"/>
    </location>
</feature>
<sequence>MAGSGTQEEPQNTSDERNKRRKRNDDETNDKPDLTDEEESDADEGLSFEEKVARRKKKEALRKKQKAKRVQTAMVSNLAAGSTIPSAATSLSRALHEWIRFMMGIVRKSKSIKDSDLPPSPSNEERKQWMDRKEEREATITKAINRALRRYNAKQLKKNPDFKANPTQLLTVEKDAAAEEMLSNPMKAVKFTSTLSFVSRVKYTHLWGKKCEGALALAGFPRCTFDWEAGYDTPWNSTMSSILIQQWMKCYKGNGVRGFGISASDNTPENQDEVVRRWFLNQRGNYREQLRVQELLQTPAGELQVQTNKADAKIKASKKRAHSKIHAARLAFVEEVFDSKSPEAEIISYIEVHSEDEVKDNGTRERTRKPWRSAQLDAFIEMIDKCMDKIEVIPKKIKAAKHTVDRGAYSPNVDTDSRPPKGFQRSLVSPTWLNEANRLTVLRLELCTTDKCRMERTLQQMMRMMQSEAESSSAAGPSGTAAS</sequence>
<accession>F4RU43</accession>
<protein>
    <submittedName>
        <fullName evidence="2">Uncharacterized protein</fullName>
    </submittedName>
</protein>
<dbReference type="KEGG" id="mlr:MELLADRAFT_89649"/>
<organism evidence="3">
    <name type="scientific">Melampsora larici-populina (strain 98AG31 / pathotype 3-4-7)</name>
    <name type="common">Poplar leaf rust fungus</name>
    <dbReference type="NCBI Taxonomy" id="747676"/>
    <lineage>
        <taxon>Eukaryota</taxon>
        <taxon>Fungi</taxon>
        <taxon>Dikarya</taxon>
        <taxon>Basidiomycota</taxon>
        <taxon>Pucciniomycotina</taxon>
        <taxon>Pucciniomycetes</taxon>
        <taxon>Pucciniales</taxon>
        <taxon>Melampsoraceae</taxon>
        <taxon>Melampsora</taxon>
    </lineage>
</organism>
<dbReference type="EMBL" id="GL883120">
    <property type="protein sequence ID" value="EGG04147.1"/>
    <property type="molecule type" value="Genomic_DNA"/>
</dbReference>
<dbReference type="AlphaFoldDB" id="F4RU43"/>
<dbReference type="VEuPathDB" id="FungiDB:MELLADRAFT_89649"/>
<feature type="compositionally biased region" description="Basic and acidic residues" evidence="1">
    <location>
        <begin position="123"/>
        <end position="134"/>
    </location>
</feature>
<feature type="compositionally biased region" description="Acidic residues" evidence="1">
    <location>
        <begin position="35"/>
        <end position="47"/>
    </location>
</feature>
<feature type="compositionally biased region" description="Polar residues" evidence="1">
    <location>
        <begin position="1"/>
        <end position="13"/>
    </location>
</feature>
<gene>
    <name evidence="2" type="ORF">MELLADRAFT_89649</name>
</gene>
<feature type="compositionally biased region" description="Low complexity" evidence="1">
    <location>
        <begin position="467"/>
        <end position="483"/>
    </location>
</feature>